<keyword evidence="3 9" id="KW-1003">Cell membrane</keyword>
<dbReference type="InterPro" id="IPR022645">
    <property type="entry name" value="SecD/SecF_bac"/>
</dbReference>
<comment type="function">
    <text evidence="9">Part of the Sec protein translocase complex. Interacts with the SecYEG preprotein conducting channel. SecDF uses the proton motive force (PMF) to complete protein translocation after the ATP-dependent function of SecA.</text>
</comment>
<sequence>MSNEVQTTNINFMGQRHLAMVLSIVLIIGSFVGLWLKGLNFGIDFTGGTLIEVSYPKAVELPSLRKHLTDAGFDEAVAQHFGSAEDVLIRIAPREGMNSAQLSNQVMDALKSSSGEDITLRRVEFVGPQVGDELTEDGALAVLYALFGILIYVALRFEWRFSVGSVTALVHDVIITVGVFAWTQMQFDLTVLAAILAVIGYSLNDTIVVFDRVRENFRTMRDGDPVHVTNVAVNQMLSRTIMTSLTTLIVLLALFFLGGEVIHGFAAALIVGIVVGTYSSTYVASAIAILLGVSKEDLMKAPKEERDTEAEEAELQRIFLEQEARREAREVESNKS</sequence>
<feature type="transmembrane region" description="Helical" evidence="9">
    <location>
        <begin position="162"/>
        <end position="183"/>
    </location>
</feature>
<dbReference type="NCBIfam" id="TIGR00916">
    <property type="entry name" value="2A0604s01"/>
    <property type="match status" value="1"/>
</dbReference>
<evidence type="ECO:0000256" key="3">
    <source>
        <dbReference type="ARBA" id="ARBA00022475"/>
    </source>
</evidence>
<keyword evidence="6 9" id="KW-1133">Transmembrane helix</keyword>
<dbReference type="RefSeq" id="WP_194947602.1">
    <property type="nucleotide sequence ID" value="NZ_JACBGI020000002.1"/>
</dbReference>
<evidence type="ECO:0000256" key="7">
    <source>
        <dbReference type="ARBA" id="ARBA00023010"/>
    </source>
</evidence>
<protein>
    <recommendedName>
        <fullName evidence="9">Protein-export membrane protein SecF</fullName>
    </recommendedName>
</protein>
<evidence type="ECO:0000256" key="2">
    <source>
        <dbReference type="ARBA" id="ARBA00022448"/>
    </source>
</evidence>
<feature type="transmembrane region" description="Helical" evidence="9">
    <location>
        <begin position="241"/>
        <end position="259"/>
    </location>
</feature>
<organism evidence="12 13">
    <name type="scientific">Thiomicrorhabdus heinhorstiae</name>
    <dbReference type="NCBI Taxonomy" id="2748010"/>
    <lineage>
        <taxon>Bacteria</taxon>
        <taxon>Pseudomonadati</taxon>
        <taxon>Pseudomonadota</taxon>
        <taxon>Gammaproteobacteria</taxon>
        <taxon>Thiotrichales</taxon>
        <taxon>Piscirickettsiaceae</taxon>
        <taxon>Thiomicrorhabdus</taxon>
    </lineage>
</organism>
<dbReference type="PRINTS" id="PR01755">
    <property type="entry name" value="SECFTRNLCASE"/>
</dbReference>
<dbReference type="InterPro" id="IPR005665">
    <property type="entry name" value="SecF_bac"/>
</dbReference>
<feature type="transmembrane region" description="Helical" evidence="9">
    <location>
        <begin position="138"/>
        <end position="155"/>
    </location>
</feature>
<comment type="caution">
    <text evidence="12">The sequence shown here is derived from an EMBL/GenBank/DDBJ whole genome shotgun (WGS) entry which is preliminary data.</text>
</comment>
<keyword evidence="8 9" id="KW-0472">Membrane</keyword>
<evidence type="ECO:0000256" key="5">
    <source>
        <dbReference type="ARBA" id="ARBA00022927"/>
    </source>
</evidence>
<keyword evidence="5 9" id="KW-0653">Protein transport</keyword>
<keyword evidence="13" id="KW-1185">Reference proteome</keyword>
<evidence type="ECO:0000256" key="6">
    <source>
        <dbReference type="ARBA" id="ARBA00022989"/>
    </source>
</evidence>
<dbReference type="EMBL" id="JACBGI020000002">
    <property type="protein sequence ID" value="MBF6057238.1"/>
    <property type="molecule type" value="Genomic_DNA"/>
</dbReference>
<comment type="similarity">
    <text evidence="9">Belongs to the SecD/SecF family. SecF subfamily.</text>
</comment>
<dbReference type="NCBIfam" id="TIGR00966">
    <property type="entry name" value="transloc_SecF"/>
    <property type="match status" value="1"/>
</dbReference>
<gene>
    <name evidence="9 12" type="primary">secF</name>
    <name evidence="12" type="ORF">H8792_002675</name>
</gene>
<reference evidence="12 13" key="1">
    <citation type="submission" date="2020-11" db="EMBL/GenBank/DDBJ databases">
        <title>Sulfur oxidizing isolate from Hospital Hole Sinkhole.</title>
        <authorList>
            <person name="Scott K.M."/>
        </authorList>
    </citation>
    <scope>NUCLEOTIDE SEQUENCE [LARGE SCALE GENOMIC DNA]</scope>
    <source>
        <strain evidence="12 13">HH1</strain>
    </source>
</reference>
<dbReference type="Proteomes" id="UP001193680">
    <property type="component" value="Unassembled WGS sequence"/>
</dbReference>
<keyword evidence="10" id="KW-0175">Coiled coil</keyword>
<comment type="subunit">
    <text evidence="9">Forms a complex with SecD. Part of the essential Sec protein translocation apparatus which comprises SecA, SecYEG and auxiliary proteins SecDF-YajC and YidC.</text>
</comment>
<comment type="subcellular location">
    <subcellularLocation>
        <location evidence="1 9">Cell membrane</location>
        <topology evidence="1 9">Multi-pass membrane protein</topology>
    </subcellularLocation>
</comment>
<feature type="transmembrane region" description="Helical" evidence="9">
    <location>
        <begin position="189"/>
        <end position="210"/>
    </location>
</feature>
<dbReference type="PANTHER" id="PTHR30081">
    <property type="entry name" value="PROTEIN-EXPORT MEMBRANE PROTEIN SEC"/>
    <property type="match status" value="1"/>
</dbReference>
<feature type="coiled-coil region" evidence="10">
    <location>
        <begin position="303"/>
        <end position="330"/>
    </location>
</feature>
<feature type="transmembrane region" description="Helical" evidence="9">
    <location>
        <begin position="265"/>
        <end position="293"/>
    </location>
</feature>
<proteinExistence type="inferred from homology"/>
<evidence type="ECO:0000256" key="8">
    <source>
        <dbReference type="ARBA" id="ARBA00023136"/>
    </source>
</evidence>
<evidence type="ECO:0000313" key="13">
    <source>
        <dbReference type="Proteomes" id="UP001193680"/>
    </source>
</evidence>
<dbReference type="InterPro" id="IPR055344">
    <property type="entry name" value="SecD_SecF_C_bact"/>
</dbReference>
<evidence type="ECO:0000259" key="11">
    <source>
        <dbReference type="Pfam" id="PF02355"/>
    </source>
</evidence>
<dbReference type="InterPro" id="IPR048634">
    <property type="entry name" value="SecD_SecF_C"/>
</dbReference>
<dbReference type="Gene3D" id="1.20.1640.10">
    <property type="entry name" value="Multidrug efflux transporter AcrB transmembrane domain"/>
    <property type="match status" value="1"/>
</dbReference>
<name>A0ABS0BTS7_9GAMM</name>
<evidence type="ECO:0000256" key="9">
    <source>
        <dbReference type="HAMAP-Rule" id="MF_01464"/>
    </source>
</evidence>
<evidence type="ECO:0000256" key="10">
    <source>
        <dbReference type="SAM" id="Coils"/>
    </source>
</evidence>
<evidence type="ECO:0000313" key="12">
    <source>
        <dbReference type="EMBL" id="MBF6057238.1"/>
    </source>
</evidence>
<keyword evidence="7 9" id="KW-0811">Translocation</keyword>
<feature type="transmembrane region" description="Helical" evidence="9">
    <location>
        <begin position="18"/>
        <end position="36"/>
    </location>
</feature>
<dbReference type="PANTHER" id="PTHR30081:SF8">
    <property type="entry name" value="PROTEIN TRANSLOCASE SUBUNIT SECF"/>
    <property type="match status" value="1"/>
</dbReference>
<dbReference type="InterPro" id="IPR022813">
    <property type="entry name" value="SecD/SecF_arch_bac"/>
</dbReference>
<dbReference type="SUPFAM" id="SSF82866">
    <property type="entry name" value="Multidrug efflux transporter AcrB transmembrane domain"/>
    <property type="match status" value="1"/>
</dbReference>
<accession>A0ABS0BTS7</accession>
<dbReference type="Pfam" id="PF07549">
    <property type="entry name" value="Sec_GG"/>
    <property type="match status" value="1"/>
</dbReference>
<dbReference type="HAMAP" id="MF_01464_B">
    <property type="entry name" value="SecF_B"/>
    <property type="match status" value="1"/>
</dbReference>
<evidence type="ECO:0000256" key="1">
    <source>
        <dbReference type="ARBA" id="ARBA00004651"/>
    </source>
</evidence>
<feature type="domain" description="Protein export membrane protein SecD/SecF C-terminal" evidence="11">
    <location>
        <begin position="109"/>
        <end position="291"/>
    </location>
</feature>
<dbReference type="InterPro" id="IPR022646">
    <property type="entry name" value="SecD/SecF_CS"/>
</dbReference>
<keyword evidence="2 9" id="KW-0813">Transport</keyword>
<dbReference type="Pfam" id="PF02355">
    <property type="entry name" value="SecD_SecF_C"/>
    <property type="match status" value="1"/>
</dbReference>
<evidence type="ECO:0000256" key="4">
    <source>
        <dbReference type="ARBA" id="ARBA00022692"/>
    </source>
</evidence>
<keyword evidence="4 9" id="KW-0812">Transmembrane</keyword>